<dbReference type="Pfam" id="PF13432">
    <property type="entry name" value="TPR_16"/>
    <property type="match status" value="2"/>
</dbReference>
<reference evidence="1" key="1">
    <citation type="journal article" date="2014" name="Front. Microbiol.">
        <title>High frequency of phylogenetically diverse reductive dehalogenase-homologous genes in deep subseafloor sedimentary metagenomes.</title>
        <authorList>
            <person name="Kawai M."/>
            <person name="Futagami T."/>
            <person name="Toyoda A."/>
            <person name="Takaki Y."/>
            <person name="Nishi S."/>
            <person name="Hori S."/>
            <person name="Arai W."/>
            <person name="Tsubouchi T."/>
            <person name="Morono Y."/>
            <person name="Uchiyama I."/>
            <person name="Ito T."/>
            <person name="Fujiyama A."/>
            <person name="Inagaki F."/>
            <person name="Takami H."/>
        </authorList>
    </citation>
    <scope>NUCLEOTIDE SEQUENCE</scope>
    <source>
        <strain evidence="1">Expedition CK06-06</strain>
    </source>
</reference>
<feature type="non-terminal residue" evidence="1">
    <location>
        <position position="1"/>
    </location>
</feature>
<dbReference type="Gene3D" id="3.40.50.10070">
    <property type="entry name" value="TolB, N-terminal domain"/>
    <property type="match status" value="1"/>
</dbReference>
<dbReference type="PROSITE" id="PS50005">
    <property type="entry name" value="TPR"/>
    <property type="match status" value="2"/>
</dbReference>
<comment type="caution">
    <text evidence="1">The sequence shown here is derived from an EMBL/GenBank/DDBJ whole genome shotgun (WGS) entry which is preliminary data.</text>
</comment>
<dbReference type="EMBL" id="BARS01015031">
    <property type="protein sequence ID" value="GAF86678.1"/>
    <property type="molecule type" value="Genomic_DNA"/>
</dbReference>
<dbReference type="PANTHER" id="PTHR12558:SF33">
    <property type="entry name" value="BLL7664 PROTEIN"/>
    <property type="match status" value="1"/>
</dbReference>
<dbReference type="InterPro" id="IPR019734">
    <property type="entry name" value="TPR_rpt"/>
</dbReference>
<protein>
    <submittedName>
        <fullName evidence="1">Uncharacterized protein</fullName>
    </submittedName>
</protein>
<feature type="non-terminal residue" evidence="1">
    <location>
        <position position="288"/>
    </location>
</feature>
<evidence type="ECO:0000313" key="1">
    <source>
        <dbReference type="EMBL" id="GAF86678.1"/>
    </source>
</evidence>
<organism evidence="1">
    <name type="scientific">marine sediment metagenome</name>
    <dbReference type="NCBI Taxonomy" id="412755"/>
    <lineage>
        <taxon>unclassified sequences</taxon>
        <taxon>metagenomes</taxon>
        <taxon>ecological metagenomes</taxon>
    </lineage>
</organism>
<dbReference type="AlphaFoldDB" id="X0SZP8"/>
<dbReference type="SMART" id="SM00028">
    <property type="entry name" value="TPR"/>
    <property type="match status" value="2"/>
</dbReference>
<dbReference type="InterPro" id="IPR011990">
    <property type="entry name" value="TPR-like_helical_dom_sf"/>
</dbReference>
<dbReference type="Gene3D" id="1.25.40.10">
    <property type="entry name" value="Tetratricopeptide repeat domain"/>
    <property type="match status" value="1"/>
</dbReference>
<sequence length="288" mass="33234">RFRSLSVIARNSTFSYKGKSRDIRMVATELRARYVVEGSVRRFGDMVRITVQLIDAKKGDHLWAERYDRELSDIFAVQDEIATTISATIVPEIDHAEQVFARRRPPESLNAWEAYQRGLWHIHRFTLEAFVAAKPLFEKAVRLDPEFAAAHSGLAYALFQEWMYSDPKVREDQLDRGYDVARRSIAIDDHDANAHFVLGRILGKRGENHKARAECQKAIDLNPSLPHAYFGLGDALLYLRRFGEALEMLKVAARLSPRDPHHWVFVHHQAVALLGLKRYEEVVDMERR</sequence>
<gene>
    <name evidence="1" type="ORF">S01H1_24954</name>
</gene>
<dbReference type="PANTHER" id="PTHR12558">
    <property type="entry name" value="CELL DIVISION CYCLE 16,23,27"/>
    <property type="match status" value="1"/>
</dbReference>
<proteinExistence type="predicted"/>
<name>X0SZP8_9ZZZZ</name>
<dbReference type="SUPFAM" id="SSF48452">
    <property type="entry name" value="TPR-like"/>
    <property type="match status" value="1"/>
</dbReference>
<accession>X0SZP8</accession>